<organism evidence="1 2">
    <name type="scientific">Kribbella sindirgiensis</name>
    <dbReference type="NCBI Taxonomy" id="1124744"/>
    <lineage>
        <taxon>Bacteria</taxon>
        <taxon>Bacillati</taxon>
        <taxon>Actinomycetota</taxon>
        <taxon>Actinomycetes</taxon>
        <taxon>Propionibacteriales</taxon>
        <taxon>Kribbellaceae</taxon>
        <taxon>Kribbella</taxon>
    </lineage>
</organism>
<comment type="caution">
    <text evidence="1">The sequence shown here is derived from an EMBL/GenBank/DDBJ whole genome shotgun (WGS) entry which is preliminary data.</text>
</comment>
<dbReference type="RefSeq" id="WP_131295453.1">
    <property type="nucleotide sequence ID" value="NZ_SJKA01000019.1"/>
</dbReference>
<proteinExistence type="predicted"/>
<dbReference type="Proteomes" id="UP000292695">
    <property type="component" value="Unassembled WGS sequence"/>
</dbReference>
<name>A0A4R0I7S9_9ACTN</name>
<protein>
    <submittedName>
        <fullName evidence="1">Uncharacterized protein</fullName>
    </submittedName>
</protein>
<reference evidence="1 2" key="1">
    <citation type="submission" date="2019-02" db="EMBL/GenBank/DDBJ databases">
        <title>Kribbella capetownensis sp. nov. and Kribbella speibonae sp. nov., isolated from soil.</title>
        <authorList>
            <person name="Curtis S.M."/>
            <person name="Norton I."/>
            <person name="Everest G.J."/>
            <person name="Meyers P.R."/>
        </authorList>
    </citation>
    <scope>NUCLEOTIDE SEQUENCE [LARGE SCALE GENOMIC DNA]</scope>
    <source>
        <strain evidence="1 2">DSM 27082</strain>
    </source>
</reference>
<gene>
    <name evidence="1" type="ORF">E0H50_35850</name>
</gene>
<evidence type="ECO:0000313" key="2">
    <source>
        <dbReference type="Proteomes" id="UP000292695"/>
    </source>
</evidence>
<accession>A0A4R0I7S9</accession>
<dbReference type="EMBL" id="SJKA01000019">
    <property type="protein sequence ID" value="TCC21652.1"/>
    <property type="molecule type" value="Genomic_DNA"/>
</dbReference>
<keyword evidence="2" id="KW-1185">Reference proteome</keyword>
<dbReference type="AlphaFoldDB" id="A0A4R0I7S9"/>
<evidence type="ECO:0000313" key="1">
    <source>
        <dbReference type="EMBL" id="TCC21652.1"/>
    </source>
</evidence>
<sequence length="104" mass="11929">MRRGRDHLAGTGDTDGRRRACLELDGLDWHDDLCHPDCLTRRAHAQRLLVARPRLTQAQLNEMASQAWGVLPQSRREDLGQDHWTEGFIEAARPYSRSRLGGNW</sequence>